<organism evidence="19 20">
    <name type="scientific">Iningainema tapete BLCC-T55</name>
    <dbReference type="NCBI Taxonomy" id="2748662"/>
    <lineage>
        <taxon>Bacteria</taxon>
        <taxon>Bacillati</taxon>
        <taxon>Cyanobacteriota</taxon>
        <taxon>Cyanophyceae</taxon>
        <taxon>Nostocales</taxon>
        <taxon>Scytonemataceae</taxon>
        <taxon>Iningainema tapete</taxon>
    </lineage>
</organism>
<dbReference type="EC" id="1.1.1.3" evidence="5 16"/>
<dbReference type="PANTHER" id="PTHR43331:SF1">
    <property type="entry name" value="HOMOSERINE DEHYDROGENASE"/>
    <property type="match status" value="1"/>
</dbReference>
<keyword evidence="7 16" id="KW-0028">Amino-acid biosynthesis</keyword>
<dbReference type="InterPro" id="IPR036291">
    <property type="entry name" value="NAD(P)-bd_dom_sf"/>
</dbReference>
<dbReference type="Pfam" id="PF03447">
    <property type="entry name" value="NAD_binding_3"/>
    <property type="match status" value="1"/>
</dbReference>
<evidence type="ECO:0000313" key="19">
    <source>
        <dbReference type="EMBL" id="MBD2773285.1"/>
    </source>
</evidence>
<dbReference type="RefSeq" id="WP_190828852.1">
    <property type="nucleotide sequence ID" value="NZ_CAWPPI010000050.1"/>
</dbReference>
<comment type="cofactor">
    <cofactor evidence="1">
        <name>a metal cation</name>
        <dbReference type="ChEBI" id="CHEBI:25213"/>
    </cofactor>
</comment>
<evidence type="ECO:0000313" key="20">
    <source>
        <dbReference type="Proteomes" id="UP000629098"/>
    </source>
</evidence>
<feature type="binding site" evidence="15">
    <location>
        <position position="187"/>
    </location>
    <ligand>
        <name>L-homoserine</name>
        <dbReference type="ChEBI" id="CHEBI:57476"/>
    </ligand>
</feature>
<feature type="binding site" evidence="15">
    <location>
        <begin position="8"/>
        <end position="15"/>
    </location>
    <ligand>
        <name>NADP(+)</name>
        <dbReference type="ChEBI" id="CHEBI:58349"/>
    </ligand>
</feature>
<dbReference type="FunFam" id="3.30.360.10:FF:000005">
    <property type="entry name" value="Homoserine dehydrogenase"/>
    <property type="match status" value="1"/>
</dbReference>
<evidence type="ECO:0000256" key="1">
    <source>
        <dbReference type="ARBA" id="ARBA00001920"/>
    </source>
</evidence>
<dbReference type="EMBL" id="JACXAE010000050">
    <property type="protein sequence ID" value="MBD2773285.1"/>
    <property type="molecule type" value="Genomic_DNA"/>
</dbReference>
<protein>
    <recommendedName>
        <fullName evidence="6 16">Homoserine dehydrogenase</fullName>
        <ecNumber evidence="5 16">1.1.1.3</ecNumber>
    </recommendedName>
</protein>
<evidence type="ECO:0000256" key="6">
    <source>
        <dbReference type="ARBA" id="ARBA00013376"/>
    </source>
</evidence>
<comment type="catalytic activity">
    <reaction evidence="13">
        <text>L-homoserine + NADP(+) = L-aspartate 4-semialdehyde + NADPH + H(+)</text>
        <dbReference type="Rhea" id="RHEA:15761"/>
        <dbReference type="ChEBI" id="CHEBI:15378"/>
        <dbReference type="ChEBI" id="CHEBI:57476"/>
        <dbReference type="ChEBI" id="CHEBI:57783"/>
        <dbReference type="ChEBI" id="CHEBI:58349"/>
        <dbReference type="ChEBI" id="CHEBI:537519"/>
        <dbReference type="EC" id="1.1.1.3"/>
    </reaction>
    <physiologicalReaction direction="right-to-left" evidence="13">
        <dbReference type="Rhea" id="RHEA:15763"/>
    </physiologicalReaction>
</comment>
<evidence type="ECO:0000256" key="16">
    <source>
        <dbReference type="RuleBase" id="RU000579"/>
    </source>
</evidence>
<dbReference type="InterPro" id="IPR016204">
    <property type="entry name" value="HDH"/>
</dbReference>
<dbReference type="GO" id="GO:0009086">
    <property type="term" value="P:methionine biosynthetic process"/>
    <property type="evidence" value="ECO:0007669"/>
    <property type="project" value="UniProtKB-KW"/>
</dbReference>
<keyword evidence="9 15" id="KW-0521">NADP</keyword>
<dbReference type="UniPathway" id="UPA00051">
    <property type="reaction ID" value="UER00465"/>
</dbReference>
<evidence type="ECO:0000256" key="11">
    <source>
        <dbReference type="ARBA" id="ARBA00023053"/>
    </source>
</evidence>
<evidence type="ECO:0000256" key="7">
    <source>
        <dbReference type="ARBA" id="ARBA00022605"/>
    </source>
</evidence>
<dbReference type="GO" id="GO:0009088">
    <property type="term" value="P:threonine biosynthetic process"/>
    <property type="evidence" value="ECO:0007669"/>
    <property type="project" value="UniProtKB-UniPathway"/>
</dbReference>
<dbReference type="SUPFAM" id="SSF55021">
    <property type="entry name" value="ACT-like"/>
    <property type="match status" value="1"/>
</dbReference>
<dbReference type="AlphaFoldDB" id="A0A8J6XCQ5"/>
<feature type="domain" description="ACT" evidence="18">
    <location>
        <begin position="365"/>
        <end position="439"/>
    </location>
</feature>
<dbReference type="InterPro" id="IPR001342">
    <property type="entry name" value="HDH_cat"/>
</dbReference>
<evidence type="ECO:0000256" key="17">
    <source>
        <dbReference type="RuleBase" id="RU004171"/>
    </source>
</evidence>
<evidence type="ECO:0000256" key="9">
    <source>
        <dbReference type="ARBA" id="ARBA00022857"/>
    </source>
</evidence>
<dbReference type="GO" id="GO:0050661">
    <property type="term" value="F:NADP binding"/>
    <property type="evidence" value="ECO:0007669"/>
    <property type="project" value="InterPro"/>
</dbReference>
<proteinExistence type="inferred from homology"/>
<dbReference type="InterPro" id="IPR019811">
    <property type="entry name" value="HDH_CS"/>
</dbReference>
<dbReference type="Pfam" id="PF01842">
    <property type="entry name" value="ACT"/>
    <property type="match status" value="1"/>
</dbReference>
<keyword evidence="8 16" id="KW-0791">Threonine biosynthesis</keyword>
<evidence type="ECO:0000256" key="13">
    <source>
        <dbReference type="ARBA" id="ARBA00048841"/>
    </source>
</evidence>
<evidence type="ECO:0000256" key="4">
    <source>
        <dbReference type="ARBA" id="ARBA00006753"/>
    </source>
</evidence>
<dbReference type="Gene3D" id="3.30.70.260">
    <property type="match status" value="1"/>
</dbReference>
<evidence type="ECO:0000256" key="2">
    <source>
        <dbReference type="ARBA" id="ARBA00005056"/>
    </source>
</evidence>
<evidence type="ECO:0000259" key="18">
    <source>
        <dbReference type="PROSITE" id="PS51671"/>
    </source>
</evidence>
<dbReference type="NCBIfam" id="NF004976">
    <property type="entry name" value="PRK06349.1"/>
    <property type="match status" value="1"/>
</dbReference>
<gene>
    <name evidence="19" type="ORF">ICL16_14700</name>
</gene>
<dbReference type="PIRSF" id="PIRSF000098">
    <property type="entry name" value="Homoser_dehydrog"/>
    <property type="match status" value="1"/>
</dbReference>
<name>A0A8J6XCQ5_9CYAN</name>
<dbReference type="Gene3D" id="3.40.50.720">
    <property type="entry name" value="NAD(P)-binding Rossmann-like Domain"/>
    <property type="match status" value="1"/>
</dbReference>
<keyword evidence="11" id="KW-0915">Sodium</keyword>
<dbReference type="Gene3D" id="3.30.360.10">
    <property type="entry name" value="Dihydrodipicolinate Reductase, domain 2"/>
    <property type="match status" value="1"/>
</dbReference>
<keyword evidence="20" id="KW-1185">Reference proteome</keyword>
<sequence length="441" mass="47052">MAVRLGILGLGTVGTGAVQLLQDTVGRHPLLDEIEIYRVGVRSLDKPRAVQFASGVVTTDLDAIVTDPEIDIVVEVIGGLEPARSLMLKAIQAGKHVVTANKAAIARFGDEIFTNANLARVYVMLEAAVGGGIPVIQPLKQSLSVNRIHTVTGIVNGTTNYILTRMTQEGSSFNDVLADAQRLGYAEADPTADVDGLDAADKIAILASLAFGGRIKLEDIYCEGIRSVSKTDIAYAEKLGFVIKLLAIAVQTPRRGVSTTLSVRVHPTLVPQTHPLASINNVNNAILVEGEPIGQVMFFGPGAGAGATASAVVSDILNIVAALKTEKLSTQEHQSKISLINPLLACRHQDYCQIVPNSELVTKFYTRFLTKDQPGVIGKLGTCFGNHRVSLESIVQTGFQAELAEIVVVTHDVKEGDFRQALREIETLAAVDSIPSLLRVL</sequence>
<dbReference type="InterPro" id="IPR005106">
    <property type="entry name" value="Asp/hSer_DH_NAD-bd"/>
</dbReference>
<dbReference type="PROSITE" id="PS51671">
    <property type="entry name" value="ACT"/>
    <property type="match status" value="1"/>
</dbReference>
<evidence type="ECO:0000256" key="12">
    <source>
        <dbReference type="ARBA" id="ARBA00023167"/>
    </source>
</evidence>
<accession>A0A8J6XCQ5</accession>
<dbReference type="GO" id="GO:0004412">
    <property type="term" value="F:homoserine dehydrogenase activity"/>
    <property type="evidence" value="ECO:0007669"/>
    <property type="project" value="UniProtKB-EC"/>
</dbReference>
<dbReference type="CDD" id="cd04881">
    <property type="entry name" value="ACT_HSDH-Hom"/>
    <property type="match status" value="1"/>
</dbReference>
<evidence type="ECO:0000256" key="8">
    <source>
        <dbReference type="ARBA" id="ARBA00022697"/>
    </source>
</evidence>
<keyword evidence="10 16" id="KW-0560">Oxidoreductase</keyword>
<evidence type="ECO:0000256" key="10">
    <source>
        <dbReference type="ARBA" id="ARBA00023002"/>
    </source>
</evidence>
<feature type="active site" description="Proton donor" evidence="14">
    <location>
        <position position="202"/>
    </location>
</feature>
<dbReference type="Pfam" id="PF00742">
    <property type="entry name" value="Homoserine_dh"/>
    <property type="match status" value="1"/>
</dbReference>
<comment type="pathway">
    <text evidence="3 16">Amino-acid biosynthesis; L-methionine biosynthesis via de novo pathway; L-homoserine from L-aspartate: step 3/3.</text>
</comment>
<evidence type="ECO:0000256" key="15">
    <source>
        <dbReference type="PIRSR" id="PIRSR000098-2"/>
    </source>
</evidence>
<dbReference type="PROSITE" id="PS01042">
    <property type="entry name" value="HOMOSER_DHGENASE"/>
    <property type="match status" value="1"/>
</dbReference>
<evidence type="ECO:0000256" key="3">
    <source>
        <dbReference type="ARBA" id="ARBA00005062"/>
    </source>
</evidence>
<keyword evidence="12 16" id="KW-0486">Methionine biosynthesis</keyword>
<dbReference type="SUPFAM" id="SSF51735">
    <property type="entry name" value="NAD(P)-binding Rossmann-fold domains"/>
    <property type="match status" value="1"/>
</dbReference>
<dbReference type="PANTHER" id="PTHR43331">
    <property type="entry name" value="HOMOSERINE DEHYDROGENASE"/>
    <property type="match status" value="1"/>
</dbReference>
<comment type="caution">
    <text evidence="19">The sequence shown here is derived from an EMBL/GenBank/DDBJ whole genome shotgun (WGS) entry which is preliminary data.</text>
</comment>
<dbReference type="InterPro" id="IPR002912">
    <property type="entry name" value="ACT_dom"/>
</dbReference>
<dbReference type="InterPro" id="IPR045865">
    <property type="entry name" value="ACT-like_dom_sf"/>
</dbReference>
<dbReference type="SUPFAM" id="SSF55347">
    <property type="entry name" value="Glyceraldehyde-3-phosphate dehydrogenase-like, C-terminal domain"/>
    <property type="match status" value="1"/>
</dbReference>
<evidence type="ECO:0000256" key="14">
    <source>
        <dbReference type="PIRSR" id="PIRSR000098-1"/>
    </source>
</evidence>
<evidence type="ECO:0000256" key="5">
    <source>
        <dbReference type="ARBA" id="ARBA00013213"/>
    </source>
</evidence>
<reference evidence="19" key="1">
    <citation type="submission" date="2020-09" db="EMBL/GenBank/DDBJ databases">
        <title>Iningainema tapete sp. nov. (Scytonemataceae, Cyanobacteria) from greenhouses in central Florida (USA) produces two types of nodularin with biosynthetic potential for microcystin-LR and anabaenopeptins.</title>
        <authorList>
            <person name="Berthold D.E."/>
            <person name="Lefler F.W."/>
            <person name="Huang I.-S."/>
            <person name="Abdulla H."/>
            <person name="Zimba P.V."/>
            <person name="Laughinghouse H.D. IV."/>
        </authorList>
    </citation>
    <scope>NUCLEOTIDE SEQUENCE</scope>
    <source>
        <strain evidence="19">BLCCT55</strain>
    </source>
</reference>
<feature type="binding site" evidence="15">
    <location>
        <position position="102"/>
    </location>
    <ligand>
        <name>NADPH</name>
        <dbReference type="ChEBI" id="CHEBI:57783"/>
    </ligand>
</feature>
<comment type="similarity">
    <text evidence="4 17">Belongs to the homoserine dehydrogenase family.</text>
</comment>
<comment type="pathway">
    <text evidence="2 16">Amino-acid biosynthesis; L-threonine biosynthesis; L-threonine from L-aspartate: step 3/5.</text>
</comment>
<dbReference type="UniPathway" id="UPA00050">
    <property type="reaction ID" value="UER00063"/>
</dbReference>
<dbReference type="Proteomes" id="UP000629098">
    <property type="component" value="Unassembled WGS sequence"/>
</dbReference>